<feature type="domain" description="HTH luxR-type" evidence="5">
    <location>
        <begin position="158"/>
        <end position="223"/>
    </location>
</feature>
<dbReference type="CDD" id="cd00156">
    <property type="entry name" value="REC"/>
    <property type="match status" value="1"/>
</dbReference>
<dbReference type="InterPro" id="IPR036388">
    <property type="entry name" value="WH-like_DNA-bd_sf"/>
</dbReference>
<gene>
    <name evidence="7" type="ORF">DHf2319_05235</name>
</gene>
<name>A0ABY4AMM5_9BURK</name>
<dbReference type="RefSeq" id="WP_243479759.1">
    <property type="nucleotide sequence ID" value="NZ_CP063982.1"/>
</dbReference>
<dbReference type="InterPro" id="IPR039420">
    <property type="entry name" value="WalR-like"/>
</dbReference>
<evidence type="ECO:0000313" key="8">
    <source>
        <dbReference type="Proteomes" id="UP000831607"/>
    </source>
</evidence>
<dbReference type="SUPFAM" id="SSF52172">
    <property type="entry name" value="CheY-like"/>
    <property type="match status" value="1"/>
</dbReference>
<dbReference type="SUPFAM" id="SSF46894">
    <property type="entry name" value="C-terminal effector domain of the bipartite response regulators"/>
    <property type="match status" value="1"/>
</dbReference>
<proteinExistence type="predicted"/>
<keyword evidence="2" id="KW-0238">DNA-binding</keyword>
<dbReference type="InterPro" id="IPR011006">
    <property type="entry name" value="CheY-like_superfamily"/>
</dbReference>
<dbReference type="CDD" id="cd06170">
    <property type="entry name" value="LuxR_C_like"/>
    <property type="match status" value="1"/>
</dbReference>
<dbReference type="Gene3D" id="1.10.10.10">
    <property type="entry name" value="Winged helix-like DNA-binding domain superfamily/Winged helix DNA-binding domain"/>
    <property type="match status" value="1"/>
</dbReference>
<protein>
    <submittedName>
        <fullName evidence="7">Response regulator transcription factor</fullName>
    </submittedName>
</protein>
<keyword evidence="4" id="KW-0597">Phosphoprotein</keyword>
<dbReference type="Pfam" id="PF00072">
    <property type="entry name" value="Response_reg"/>
    <property type="match status" value="1"/>
</dbReference>
<evidence type="ECO:0000259" key="6">
    <source>
        <dbReference type="PROSITE" id="PS50110"/>
    </source>
</evidence>
<feature type="domain" description="Response regulatory" evidence="6">
    <location>
        <begin position="13"/>
        <end position="131"/>
    </location>
</feature>
<dbReference type="PANTHER" id="PTHR43214">
    <property type="entry name" value="TWO-COMPONENT RESPONSE REGULATOR"/>
    <property type="match status" value="1"/>
</dbReference>
<dbReference type="SMART" id="SM00421">
    <property type="entry name" value="HTH_LUXR"/>
    <property type="match status" value="1"/>
</dbReference>
<keyword evidence="1" id="KW-0805">Transcription regulation</keyword>
<accession>A0ABY4AMM5</accession>
<feature type="modified residue" description="4-aspartylphosphate" evidence="4">
    <location>
        <position position="66"/>
    </location>
</feature>
<dbReference type="Gene3D" id="3.40.50.2300">
    <property type="match status" value="1"/>
</dbReference>
<evidence type="ECO:0000256" key="2">
    <source>
        <dbReference type="ARBA" id="ARBA00023125"/>
    </source>
</evidence>
<dbReference type="Pfam" id="PF00196">
    <property type="entry name" value="GerE"/>
    <property type="match status" value="1"/>
</dbReference>
<evidence type="ECO:0000256" key="1">
    <source>
        <dbReference type="ARBA" id="ARBA00023015"/>
    </source>
</evidence>
<evidence type="ECO:0000259" key="5">
    <source>
        <dbReference type="PROSITE" id="PS50043"/>
    </source>
</evidence>
<dbReference type="InterPro" id="IPR016032">
    <property type="entry name" value="Sig_transdc_resp-reg_C-effctor"/>
</dbReference>
<evidence type="ECO:0000256" key="3">
    <source>
        <dbReference type="ARBA" id="ARBA00023163"/>
    </source>
</evidence>
<dbReference type="InterPro" id="IPR000792">
    <property type="entry name" value="Tscrpt_reg_LuxR_C"/>
</dbReference>
<dbReference type="SMART" id="SM00448">
    <property type="entry name" value="REC"/>
    <property type="match status" value="1"/>
</dbReference>
<dbReference type="InterPro" id="IPR001789">
    <property type="entry name" value="Sig_transdc_resp-reg_receiver"/>
</dbReference>
<keyword evidence="8" id="KW-1185">Reference proteome</keyword>
<organism evidence="7 8">
    <name type="scientific">Orrella daihaiensis</name>
    <dbReference type="NCBI Taxonomy" id="2782176"/>
    <lineage>
        <taxon>Bacteria</taxon>
        <taxon>Pseudomonadati</taxon>
        <taxon>Pseudomonadota</taxon>
        <taxon>Betaproteobacteria</taxon>
        <taxon>Burkholderiales</taxon>
        <taxon>Alcaligenaceae</taxon>
        <taxon>Orrella</taxon>
    </lineage>
</organism>
<evidence type="ECO:0000313" key="7">
    <source>
        <dbReference type="EMBL" id="UOD51293.1"/>
    </source>
</evidence>
<evidence type="ECO:0000256" key="4">
    <source>
        <dbReference type="PROSITE-ProRule" id="PRU00169"/>
    </source>
</evidence>
<dbReference type="PROSITE" id="PS50043">
    <property type="entry name" value="HTH_LUXR_2"/>
    <property type="match status" value="1"/>
</dbReference>
<dbReference type="Proteomes" id="UP000831607">
    <property type="component" value="Chromosome"/>
</dbReference>
<dbReference type="PRINTS" id="PR00038">
    <property type="entry name" value="HTHLUXR"/>
</dbReference>
<keyword evidence="3" id="KW-0804">Transcription</keyword>
<dbReference type="PROSITE" id="PS50110">
    <property type="entry name" value="RESPONSE_REGULATORY"/>
    <property type="match status" value="1"/>
</dbReference>
<dbReference type="EMBL" id="CP063982">
    <property type="protein sequence ID" value="UOD51293.1"/>
    <property type="molecule type" value="Genomic_DNA"/>
</dbReference>
<sequence>MSSMASSSSSNFVALVVEDDRFFQEVIREGMTQAVSGSKIDLCRTMHEAMQCIEVNGPKYQIAIIDLGLPDGDGLTIIRELVKVSPRTPIMVVSVATDERRVIEAVRAGAIGYVVKGDTMLSITKAIEQMLNGINPISAKLAGYFLRLAGRESARDNPNAPIKRLTARELDLLREFALGKSYQEAAESMQISLTTVQTHTRNLYRKLGVKSSLRALSKAKEHGII</sequence>
<dbReference type="PANTHER" id="PTHR43214:SF41">
    <property type="entry name" value="NITRATE_NITRITE RESPONSE REGULATOR PROTEIN NARP"/>
    <property type="match status" value="1"/>
</dbReference>
<reference evidence="7 8" key="1">
    <citation type="submission" date="2020-11" db="EMBL/GenBank/DDBJ databases">
        <title>Algicoccus daihaiensis sp.nov., isolated from Daihai Lake in Inner Mongolia.</title>
        <authorList>
            <person name="Kai J."/>
        </authorList>
    </citation>
    <scope>NUCLEOTIDE SEQUENCE [LARGE SCALE GENOMIC DNA]</scope>
    <source>
        <strain evidence="8">f23</strain>
    </source>
</reference>